<feature type="domain" description="Immunoglobulin V-set" evidence="7">
    <location>
        <begin position="13"/>
        <end position="92"/>
    </location>
</feature>
<dbReference type="AlphaFoldDB" id="A0AAV3AE70"/>
<dbReference type="InterPro" id="IPR013106">
    <property type="entry name" value="Ig_V-set"/>
</dbReference>
<evidence type="ECO:0000256" key="2">
    <source>
        <dbReference type="ARBA" id="ARBA00022692"/>
    </source>
</evidence>
<dbReference type="GO" id="GO:0016020">
    <property type="term" value="C:membrane"/>
    <property type="evidence" value="ECO:0007669"/>
    <property type="project" value="UniProtKB-SubCell"/>
</dbReference>
<evidence type="ECO:0000313" key="8">
    <source>
        <dbReference type="EMBL" id="DBA24822.1"/>
    </source>
</evidence>
<evidence type="ECO:0000256" key="4">
    <source>
        <dbReference type="ARBA" id="ARBA00023136"/>
    </source>
</evidence>
<keyword evidence="5" id="KW-0675">Receptor</keyword>
<keyword evidence="2" id="KW-0812">Transmembrane</keyword>
<evidence type="ECO:0000313" key="9">
    <source>
        <dbReference type="Proteomes" id="UP001181693"/>
    </source>
</evidence>
<dbReference type="Proteomes" id="UP001181693">
    <property type="component" value="Unassembled WGS sequence"/>
</dbReference>
<evidence type="ECO:0000256" key="3">
    <source>
        <dbReference type="ARBA" id="ARBA00022989"/>
    </source>
</evidence>
<keyword evidence="6" id="KW-0393">Immunoglobulin domain</keyword>
<dbReference type="Pfam" id="PF07686">
    <property type="entry name" value="V-set"/>
    <property type="match status" value="1"/>
</dbReference>
<dbReference type="EMBL" id="DYDO01000005">
    <property type="protein sequence ID" value="DBA24822.1"/>
    <property type="molecule type" value="Genomic_DNA"/>
</dbReference>
<organism evidence="8 9">
    <name type="scientific">Pyxicephalus adspersus</name>
    <name type="common">African bullfrog</name>
    <dbReference type="NCBI Taxonomy" id="30357"/>
    <lineage>
        <taxon>Eukaryota</taxon>
        <taxon>Metazoa</taxon>
        <taxon>Chordata</taxon>
        <taxon>Craniata</taxon>
        <taxon>Vertebrata</taxon>
        <taxon>Euteleostomi</taxon>
        <taxon>Amphibia</taxon>
        <taxon>Batrachia</taxon>
        <taxon>Anura</taxon>
        <taxon>Neobatrachia</taxon>
        <taxon>Ranoidea</taxon>
        <taxon>Pyxicephalidae</taxon>
        <taxon>Pyxicephalinae</taxon>
        <taxon>Pyxicephalus</taxon>
    </lineage>
</organism>
<dbReference type="InterPro" id="IPR036179">
    <property type="entry name" value="Ig-like_dom_sf"/>
</dbReference>
<keyword evidence="4" id="KW-0472">Membrane</keyword>
<gene>
    <name evidence="8" type="ORF">GDO54_012426</name>
</gene>
<dbReference type="SUPFAM" id="SSF48726">
    <property type="entry name" value="Immunoglobulin"/>
    <property type="match status" value="1"/>
</dbReference>
<dbReference type="InterPro" id="IPR013783">
    <property type="entry name" value="Ig-like_fold"/>
</dbReference>
<comment type="caution">
    <text evidence="8">The sequence shown here is derived from an EMBL/GenBank/DDBJ whole genome shotgun (WGS) entry which is preliminary data.</text>
</comment>
<protein>
    <recommendedName>
        <fullName evidence="7">Immunoglobulin V-set domain-containing protein</fullName>
    </recommendedName>
</protein>
<dbReference type="Gene3D" id="2.60.40.10">
    <property type="entry name" value="Immunoglobulins"/>
    <property type="match status" value="1"/>
</dbReference>
<dbReference type="InterPro" id="IPR051117">
    <property type="entry name" value="TRG_var/const_region"/>
</dbReference>
<dbReference type="PANTHER" id="PTHR19256:SF65">
    <property type="entry name" value="T CELL RECEPTOR GAMMA CONSTANT 1-RELATED"/>
    <property type="match status" value="1"/>
</dbReference>
<accession>A0AAV3AE70</accession>
<dbReference type="PANTHER" id="PTHR19256">
    <property type="entry name" value="T-CELL RECEPTOR GAMMA CHAIN"/>
    <property type="match status" value="1"/>
</dbReference>
<reference evidence="8" key="1">
    <citation type="thesis" date="2020" institute="ProQuest LLC" country="789 East Eisenhower Parkway, Ann Arbor, MI, USA">
        <title>Comparative Genomics and Chromosome Evolution.</title>
        <authorList>
            <person name="Mudd A.B."/>
        </authorList>
    </citation>
    <scope>NUCLEOTIDE SEQUENCE</scope>
    <source>
        <strain evidence="8">1538</strain>
        <tissue evidence="8">Blood</tissue>
    </source>
</reference>
<proteinExistence type="predicted"/>
<comment type="subcellular location">
    <subcellularLocation>
        <location evidence="1">Membrane</location>
    </subcellularLocation>
</comment>
<evidence type="ECO:0000256" key="1">
    <source>
        <dbReference type="ARBA" id="ARBA00004370"/>
    </source>
</evidence>
<evidence type="ECO:0000256" key="5">
    <source>
        <dbReference type="ARBA" id="ARBA00023170"/>
    </source>
</evidence>
<evidence type="ECO:0000259" key="7">
    <source>
        <dbReference type="Pfam" id="PF07686"/>
    </source>
</evidence>
<evidence type="ECO:0000256" key="6">
    <source>
        <dbReference type="ARBA" id="ARBA00023319"/>
    </source>
</evidence>
<keyword evidence="9" id="KW-1185">Reference proteome</keyword>
<keyword evidence="3" id="KW-1133">Transmembrane helix</keyword>
<sequence length="127" mass="14578">MSVTMPGDVQSIAHIKCRVQTSSIVHWYVQKENGELKRILYVTLGSSGTVYDNGVSKNKFLGIQKSGEYTLTIKMLTDEDAGTYYCAKWEYSIHIEIKQQKDSTRKKKRSVIQIIRCVTVIDHIKYN</sequence>
<name>A0AAV3AE70_PYXAD</name>